<dbReference type="EMBL" id="JASPKY010000034">
    <property type="protein sequence ID" value="KAK9747064.1"/>
    <property type="molecule type" value="Genomic_DNA"/>
</dbReference>
<dbReference type="Proteomes" id="UP001458880">
    <property type="component" value="Unassembled WGS sequence"/>
</dbReference>
<dbReference type="PANTHER" id="PTHR37984">
    <property type="entry name" value="PROTEIN CBG26694"/>
    <property type="match status" value="1"/>
</dbReference>
<evidence type="ECO:0000313" key="2">
    <source>
        <dbReference type="Proteomes" id="UP001458880"/>
    </source>
</evidence>
<dbReference type="SUPFAM" id="SSF56672">
    <property type="entry name" value="DNA/RNA polymerases"/>
    <property type="match status" value="1"/>
</dbReference>
<comment type="caution">
    <text evidence="1">The sequence shown here is derived from an EMBL/GenBank/DDBJ whole genome shotgun (WGS) entry which is preliminary data.</text>
</comment>
<sequence>MARKLGCKITQSVTRKIVSFCDNKLDIVGEINTHCKIKNVRGTITFKIVEQDVTPILGQDACEKFKLILRLDQITTEKYNQDIFKGLGCLKQFTYDIDLIDNPQFEIRPARKIPHAIRAEVKKELEEMMKLGVIRPMTEPTLGKYRML</sequence>
<keyword evidence="2" id="KW-1185">Reference proteome</keyword>
<organism evidence="1 2">
    <name type="scientific">Popillia japonica</name>
    <name type="common">Japanese beetle</name>
    <dbReference type="NCBI Taxonomy" id="7064"/>
    <lineage>
        <taxon>Eukaryota</taxon>
        <taxon>Metazoa</taxon>
        <taxon>Ecdysozoa</taxon>
        <taxon>Arthropoda</taxon>
        <taxon>Hexapoda</taxon>
        <taxon>Insecta</taxon>
        <taxon>Pterygota</taxon>
        <taxon>Neoptera</taxon>
        <taxon>Endopterygota</taxon>
        <taxon>Coleoptera</taxon>
        <taxon>Polyphaga</taxon>
        <taxon>Scarabaeiformia</taxon>
        <taxon>Scarabaeidae</taxon>
        <taxon>Rutelinae</taxon>
        <taxon>Popillia</taxon>
    </lineage>
</organism>
<dbReference type="AlphaFoldDB" id="A0AAW1MLC8"/>
<name>A0AAW1MLC8_POPJA</name>
<reference evidence="1 2" key="1">
    <citation type="journal article" date="2024" name="BMC Genomics">
        <title>De novo assembly and annotation of Popillia japonica's genome with initial clues to its potential as an invasive pest.</title>
        <authorList>
            <person name="Cucini C."/>
            <person name="Boschi S."/>
            <person name="Funari R."/>
            <person name="Cardaioli E."/>
            <person name="Iannotti N."/>
            <person name="Marturano G."/>
            <person name="Paoli F."/>
            <person name="Bruttini M."/>
            <person name="Carapelli A."/>
            <person name="Frati F."/>
            <person name="Nardi F."/>
        </authorList>
    </citation>
    <scope>NUCLEOTIDE SEQUENCE [LARGE SCALE GENOMIC DNA]</scope>
    <source>
        <strain evidence="1">DMR45628</strain>
    </source>
</reference>
<dbReference type="InterPro" id="IPR043502">
    <property type="entry name" value="DNA/RNA_pol_sf"/>
</dbReference>
<dbReference type="GO" id="GO:0071897">
    <property type="term" value="P:DNA biosynthetic process"/>
    <property type="evidence" value="ECO:0007669"/>
    <property type="project" value="UniProtKB-ARBA"/>
</dbReference>
<proteinExistence type="predicted"/>
<evidence type="ECO:0000313" key="1">
    <source>
        <dbReference type="EMBL" id="KAK9747064.1"/>
    </source>
</evidence>
<gene>
    <name evidence="1" type="ORF">QE152_g5579</name>
</gene>
<protein>
    <submittedName>
        <fullName evidence="1">Uncharacterized protein</fullName>
    </submittedName>
</protein>
<dbReference type="Gene3D" id="3.10.10.10">
    <property type="entry name" value="HIV Type 1 Reverse Transcriptase, subunit A, domain 1"/>
    <property type="match status" value="1"/>
</dbReference>
<dbReference type="PANTHER" id="PTHR37984:SF5">
    <property type="entry name" value="PROTEIN NYNRIN-LIKE"/>
    <property type="match status" value="1"/>
</dbReference>
<accession>A0AAW1MLC8</accession>
<dbReference type="InterPro" id="IPR050951">
    <property type="entry name" value="Retrovirus_Pol_polyprotein"/>
</dbReference>